<protein>
    <submittedName>
        <fullName evidence="1">Uncharacterized protein</fullName>
    </submittedName>
</protein>
<evidence type="ECO:0000313" key="1">
    <source>
        <dbReference type="EMBL" id="OGC56807.1"/>
    </source>
</evidence>
<organism evidence="1 2">
    <name type="scientific">candidate division WWE3 bacterium RIFCSPLOWO2_12_FULL_36_10</name>
    <dbReference type="NCBI Taxonomy" id="1802630"/>
    <lineage>
        <taxon>Bacteria</taxon>
        <taxon>Katanobacteria</taxon>
    </lineage>
</organism>
<dbReference type="EMBL" id="MEVN01000029">
    <property type="protein sequence ID" value="OGC56807.1"/>
    <property type="molecule type" value="Genomic_DNA"/>
</dbReference>
<accession>A0A1F4VHQ9</accession>
<name>A0A1F4VHQ9_UNCKA</name>
<sequence>MSGQGYEQDVKTITTEGFGIPMWFEGTDPNNTGTFVCKPATRGEIEAYKDELSAALDSIVSGNRVMLPTPSWIVYKDPDGIGSSSIKPLSAEDALTYGTRYFANLKIN</sequence>
<dbReference type="Proteomes" id="UP000177763">
    <property type="component" value="Unassembled WGS sequence"/>
</dbReference>
<dbReference type="AlphaFoldDB" id="A0A1F4VHQ9"/>
<reference evidence="1 2" key="1">
    <citation type="journal article" date="2016" name="Nat. Commun.">
        <title>Thousands of microbial genomes shed light on interconnected biogeochemical processes in an aquifer system.</title>
        <authorList>
            <person name="Anantharaman K."/>
            <person name="Brown C.T."/>
            <person name="Hug L.A."/>
            <person name="Sharon I."/>
            <person name="Castelle C.J."/>
            <person name="Probst A.J."/>
            <person name="Thomas B.C."/>
            <person name="Singh A."/>
            <person name="Wilkins M.J."/>
            <person name="Karaoz U."/>
            <person name="Brodie E.L."/>
            <person name="Williams K.H."/>
            <person name="Hubbard S.S."/>
            <person name="Banfield J.F."/>
        </authorList>
    </citation>
    <scope>NUCLEOTIDE SEQUENCE [LARGE SCALE GENOMIC DNA]</scope>
</reference>
<evidence type="ECO:0000313" key="2">
    <source>
        <dbReference type="Proteomes" id="UP000177763"/>
    </source>
</evidence>
<proteinExistence type="predicted"/>
<comment type="caution">
    <text evidence="1">The sequence shown here is derived from an EMBL/GenBank/DDBJ whole genome shotgun (WGS) entry which is preliminary data.</text>
</comment>
<dbReference type="STRING" id="1802630.A3H26_04200"/>
<gene>
    <name evidence="1" type="ORF">A3H26_04200</name>
</gene>